<dbReference type="EMBL" id="JYDR01000157">
    <property type="protein sequence ID" value="KRY66788.1"/>
    <property type="molecule type" value="Genomic_DNA"/>
</dbReference>
<evidence type="ECO:0000313" key="2">
    <source>
        <dbReference type="EMBL" id="KRZ27867.1"/>
    </source>
</evidence>
<evidence type="ECO:0000313" key="4">
    <source>
        <dbReference type="Proteomes" id="UP000054632"/>
    </source>
</evidence>
<dbReference type="Proteomes" id="UP000054805">
    <property type="component" value="Unassembled WGS sequence"/>
</dbReference>
<organism evidence="2 5">
    <name type="scientific">Trichinella pseudospiralis</name>
    <name type="common">Parasitic roundworm</name>
    <dbReference type="NCBI Taxonomy" id="6337"/>
    <lineage>
        <taxon>Eukaryota</taxon>
        <taxon>Metazoa</taxon>
        <taxon>Ecdysozoa</taxon>
        <taxon>Nematoda</taxon>
        <taxon>Enoplea</taxon>
        <taxon>Dorylaimia</taxon>
        <taxon>Trichinellida</taxon>
        <taxon>Trichinellidae</taxon>
        <taxon>Trichinella</taxon>
    </lineage>
</organism>
<gene>
    <name evidence="1" type="ORF">T4A_4470</name>
    <name evidence="2" type="ORF">T4B_12340</name>
    <name evidence="3" type="ORF">T4C_3307</name>
</gene>
<dbReference type="EMBL" id="JYDV01000011">
    <property type="protein sequence ID" value="KRZ43138.1"/>
    <property type="molecule type" value="Genomic_DNA"/>
</dbReference>
<dbReference type="Proteomes" id="UP000054826">
    <property type="component" value="Unassembled WGS sequence"/>
</dbReference>
<evidence type="ECO:0000313" key="3">
    <source>
        <dbReference type="EMBL" id="KRZ43138.1"/>
    </source>
</evidence>
<dbReference type="EMBL" id="JYDS01000065">
    <property type="protein sequence ID" value="KRZ27867.1"/>
    <property type="molecule type" value="Genomic_DNA"/>
</dbReference>
<keyword evidence="5" id="KW-1185">Reference proteome</keyword>
<sequence>MKFLEEQSDRLDWKKRLRSSSFWKRLRKAEARKAGTETFQTLVKTDYSVCQGCTRRYGRKCAEAPFELLLLEVLSGDMSPEETMSKVRM</sequence>
<dbReference type="Proteomes" id="UP000054632">
    <property type="component" value="Unassembled WGS sequence"/>
</dbReference>
<proteinExistence type="predicted"/>
<name>A0A0V1IYR8_TRIPS</name>
<dbReference type="AlphaFoldDB" id="A0A0V1IYR8"/>
<evidence type="ECO:0000313" key="1">
    <source>
        <dbReference type="EMBL" id="KRY66788.1"/>
    </source>
</evidence>
<evidence type="ECO:0000313" key="5">
    <source>
        <dbReference type="Proteomes" id="UP000054805"/>
    </source>
</evidence>
<comment type="caution">
    <text evidence="2">The sequence shown here is derived from an EMBL/GenBank/DDBJ whole genome shotgun (WGS) entry which is preliminary data.</text>
</comment>
<protein>
    <submittedName>
        <fullName evidence="2">Uncharacterized protein</fullName>
    </submittedName>
</protein>
<reference evidence="4 5" key="1">
    <citation type="submission" date="2015-01" db="EMBL/GenBank/DDBJ databases">
        <title>Evolution of Trichinella species and genotypes.</title>
        <authorList>
            <person name="Korhonen P.K."/>
            <person name="Edoardo P."/>
            <person name="Giuseppe L.R."/>
            <person name="Gasser R.B."/>
        </authorList>
    </citation>
    <scope>NUCLEOTIDE SEQUENCE [LARGE SCALE GENOMIC DNA]</scope>
    <source>
        <strain evidence="1">ISS13</strain>
        <strain evidence="3">ISS176</strain>
        <strain evidence="2">ISS588</strain>
    </source>
</reference>
<accession>A0A0V1IYR8</accession>